<dbReference type="AlphaFoldDB" id="A0A1M6GSK3"/>
<evidence type="ECO:0000313" key="2">
    <source>
        <dbReference type="Proteomes" id="UP000184040"/>
    </source>
</evidence>
<name>A0A1M6GSK3_9RHOB</name>
<reference evidence="1 2" key="1">
    <citation type="submission" date="2016-11" db="EMBL/GenBank/DDBJ databases">
        <authorList>
            <person name="Jaros S."/>
            <person name="Januszkiewicz K."/>
            <person name="Wedrychowicz H."/>
        </authorList>
    </citation>
    <scope>NUCLEOTIDE SEQUENCE [LARGE SCALE GENOMIC DNA]</scope>
    <source>
        <strain evidence="1 2">DSM 26892</strain>
    </source>
</reference>
<dbReference type="EMBL" id="FQZA01000005">
    <property type="protein sequence ID" value="SHJ12856.1"/>
    <property type="molecule type" value="Genomic_DNA"/>
</dbReference>
<dbReference type="Proteomes" id="UP000184040">
    <property type="component" value="Unassembled WGS sequence"/>
</dbReference>
<protein>
    <submittedName>
        <fullName evidence="1">Uncharacterized protein</fullName>
    </submittedName>
</protein>
<sequence length="200" mass="22646">MCRGDDVVFTTHNSPVRDSSISVLLNKLLEAFCPDEATYLLTATLDERRYRAMMQDGIEEIDLDVGGYRSTLEYLSNQGQIPNAGLFSMLKSLVSDDATPEELEAAERIMGRLTLRPGRAWDQPQVRELMLEMAEEVLDEGHDEGFAIVTKSGVRITRDSVRVRDDFRVDGNRRVIDTVQVRTALSDAFDHFDELGIFER</sequence>
<proteinExistence type="predicted"/>
<organism evidence="1 2">
    <name type="scientific">Palleronia salina</name>
    <dbReference type="NCBI Taxonomy" id="313368"/>
    <lineage>
        <taxon>Bacteria</taxon>
        <taxon>Pseudomonadati</taxon>
        <taxon>Pseudomonadota</taxon>
        <taxon>Alphaproteobacteria</taxon>
        <taxon>Rhodobacterales</taxon>
        <taxon>Roseobacteraceae</taxon>
        <taxon>Palleronia</taxon>
    </lineage>
</organism>
<keyword evidence="2" id="KW-1185">Reference proteome</keyword>
<accession>A0A1M6GSK3</accession>
<evidence type="ECO:0000313" key="1">
    <source>
        <dbReference type="EMBL" id="SHJ12856.1"/>
    </source>
</evidence>
<gene>
    <name evidence="1" type="ORF">SAMN04488012_10569</name>
</gene>